<dbReference type="EMBL" id="OZ020102">
    <property type="protein sequence ID" value="CAK9276043.1"/>
    <property type="molecule type" value="Genomic_DNA"/>
</dbReference>
<accession>A0ABP0XE41</accession>
<reference evidence="1" key="1">
    <citation type="submission" date="2024-02" db="EMBL/GenBank/DDBJ databases">
        <authorList>
            <consortium name="ELIXIR-Norway"/>
            <consortium name="Elixir Norway"/>
        </authorList>
    </citation>
    <scope>NUCLEOTIDE SEQUENCE</scope>
</reference>
<sequence>MQFKIESMIPTLKSHGLQRSNVDCNVYFSHENDKVVILVLYVDDLLLTRNHSEKIIWLREQLLIASKMIDLGCKFIYR</sequence>
<keyword evidence="2" id="KW-1185">Reference proteome</keyword>
<evidence type="ECO:0000313" key="2">
    <source>
        <dbReference type="Proteomes" id="UP001497444"/>
    </source>
</evidence>
<evidence type="ECO:0000313" key="1">
    <source>
        <dbReference type="EMBL" id="CAK9276043.1"/>
    </source>
</evidence>
<proteinExistence type="predicted"/>
<gene>
    <name evidence="1" type="ORF">CSSPJE1EN1_LOCUS21521</name>
</gene>
<protein>
    <recommendedName>
        <fullName evidence="3">Reverse transcriptase Ty1/copia-type domain-containing protein</fullName>
    </recommendedName>
</protein>
<dbReference type="Proteomes" id="UP001497444">
    <property type="component" value="Chromosome 7"/>
</dbReference>
<organism evidence="1 2">
    <name type="scientific">Sphagnum jensenii</name>
    <dbReference type="NCBI Taxonomy" id="128206"/>
    <lineage>
        <taxon>Eukaryota</taxon>
        <taxon>Viridiplantae</taxon>
        <taxon>Streptophyta</taxon>
        <taxon>Embryophyta</taxon>
        <taxon>Bryophyta</taxon>
        <taxon>Sphagnophytina</taxon>
        <taxon>Sphagnopsida</taxon>
        <taxon>Sphagnales</taxon>
        <taxon>Sphagnaceae</taxon>
        <taxon>Sphagnum</taxon>
    </lineage>
</organism>
<name>A0ABP0XE41_9BRYO</name>
<evidence type="ECO:0008006" key="3">
    <source>
        <dbReference type="Google" id="ProtNLM"/>
    </source>
</evidence>